<evidence type="ECO:0000313" key="4">
    <source>
        <dbReference type="Proteomes" id="UP000028837"/>
    </source>
</evidence>
<keyword evidence="2" id="KW-1133">Transmembrane helix</keyword>
<evidence type="ECO:0000256" key="1">
    <source>
        <dbReference type="SAM" id="MobiDB-lite"/>
    </source>
</evidence>
<gene>
    <name evidence="3" type="ORF">TGDOM2_401010</name>
</gene>
<keyword evidence="2 3" id="KW-0812">Transmembrane</keyword>
<dbReference type="AlphaFoldDB" id="A0A086JIY9"/>
<reference evidence="3 4" key="1">
    <citation type="submission" date="2014-02" db="EMBL/GenBank/DDBJ databases">
        <authorList>
            <person name="Sibley D."/>
            <person name="Venepally P."/>
            <person name="Karamycheva S."/>
            <person name="Hadjithomas M."/>
            <person name="Khan A."/>
            <person name="Brunk B."/>
            <person name="Roos D."/>
            <person name="Caler E."/>
            <person name="Lorenzi H."/>
        </authorList>
    </citation>
    <scope>NUCLEOTIDE SEQUENCE [LARGE SCALE GENOMIC DNA]</scope>
    <source>
        <strain evidence="3 4">GAB2-2007-GAL-DOM2</strain>
    </source>
</reference>
<evidence type="ECO:0000313" key="3">
    <source>
        <dbReference type="EMBL" id="KFG32107.1"/>
    </source>
</evidence>
<accession>A0A086JIY9</accession>
<protein>
    <submittedName>
        <fullName evidence="3">Putative transmembrane protein</fullName>
    </submittedName>
</protein>
<organism evidence="3 4">
    <name type="scientific">Toxoplasma gondii GAB2-2007-GAL-DOM2</name>
    <dbReference type="NCBI Taxonomy" id="1130820"/>
    <lineage>
        <taxon>Eukaryota</taxon>
        <taxon>Sar</taxon>
        <taxon>Alveolata</taxon>
        <taxon>Apicomplexa</taxon>
        <taxon>Conoidasida</taxon>
        <taxon>Coccidia</taxon>
        <taxon>Eucoccidiorida</taxon>
        <taxon>Eimeriorina</taxon>
        <taxon>Sarcocystidae</taxon>
        <taxon>Toxoplasma</taxon>
    </lineage>
</organism>
<feature type="region of interest" description="Disordered" evidence="1">
    <location>
        <begin position="162"/>
        <end position="190"/>
    </location>
</feature>
<comment type="caution">
    <text evidence="3">The sequence shown here is derived from an EMBL/GenBank/DDBJ whole genome shotgun (WGS) entry which is preliminary data.</text>
</comment>
<feature type="compositionally biased region" description="Basic and acidic residues" evidence="1">
    <location>
        <begin position="167"/>
        <end position="187"/>
    </location>
</feature>
<evidence type="ECO:0000256" key="2">
    <source>
        <dbReference type="SAM" id="Phobius"/>
    </source>
</evidence>
<dbReference type="VEuPathDB" id="ToxoDB:TGDOM2_401010"/>
<feature type="non-terminal residue" evidence="3">
    <location>
        <position position="240"/>
    </location>
</feature>
<keyword evidence="2" id="KW-0472">Membrane</keyword>
<sequence>MPGPDIRACASTLCCPAVTDAPKTSNAVVAEEQCGFGPRPGANSGSLRWQTSVDDHRQTVKKRAVERMLGELECVDPGIHLGVGCAYTKAANSVSCDDLGRVKRVLRSAEVWLTAVGVSQVSQGLVASLVLTEQPLSTRLVCLGQKNAQENPFFPGAKQKCRWKGPWKPESRNTRQRTPGERGDTASRGRWLFGTNEGKAAAPRCRTQARYQLAAAVTCNAVAAFCLFVSLVLKKLDIFA</sequence>
<name>A0A086JIY9_TOXGO</name>
<proteinExistence type="predicted"/>
<feature type="transmembrane region" description="Helical" evidence="2">
    <location>
        <begin position="213"/>
        <end position="233"/>
    </location>
</feature>
<dbReference type="EMBL" id="AHZU02001463">
    <property type="protein sequence ID" value="KFG32107.1"/>
    <property type="molecule type" value="Genomic_DNA"/>
</dbReference>
<dbReference type="Proteomes" id="UP000028837">
    <property type="component" value="Unassembled WGS sequence"/>
</dbReference>